<dbReference type="AlphaFoldDB" id="A0A367KM48"/>
<comment type="caution">
    <text evidence="2">The sequence shown here is derived from an EMBL/GenBank/DDBJ whole genome shotgun (WGS) entry which is preliminary data.</text>
</comment>
<dbReference type="EMBL" id="PJQM01001096">
    <property type="protein sequence ID" value="RCI03231.1"/>
    <property type="molecule type" value="Genomic_DNA"/>
</dbReference>
<dbReference type="PANTHER" id="PTHR40124:SF1">
    <property type="entry name" value="DISAGGREGATASE RELATED REPEAT PROTEIN"/>
    <property type="match status" value="1"/>
</dbReference>
<feature type="domain" description="Polysaccharide lyase 14" evidence="1">
    <location>
        <begin position="37"/>
        <end position="249"/>
    </location>
</feature>
<dbReference type="STRING" id="4846.A0A367KM48"/>
<evidence type="ECO:0000313" key="3">
    <source>
        <dbReference type="Proteomes" id="UP000253551"/>
    </source>
</evidence>
<dbReference type="PANTHER" id="PTHR40124">
    <property type="match status" value="1"/>
</dbReference>
<reference evidence="2 3" key="1">
    <citation type="journal article" date="2018" name="G3 (Bethesda)">
        <title>Phylogenetic and Phylogenomic Definition of Rhizopus Species.</title>
        <authorList>
            <person name="Gryganskyi A.P."/>
            <person name="Golan J."/>
            <person name="Dolatabadi S."/>
            <person name="Mondo S."/>
            <person name="Robb S."/>
            <person name="Idnurm A."/>
            <person name="Muszewska A."/>
            <person name="Steczkiewicz K."/>
            <person name="Masonjones S."/>
            <person name="Liao H.L."/>
            <person name="Gajdeczka M.T."/>
            <person name="Anike F."/>
            <person name="Vuek A."/>
            <person name="Anishchenko I.M."/>
            <person name="Voigt K."/>
            <person name="de Hoog G.S."/>
            <person name="Smith M.E."/>
            <person name="Heitman J."/>
            <person name="Vilgalys R."/>
            <person name="Stajich J.E."/>
        </authorList>
    </citation>
    <scope>NUCLEOTIDE SEQUENCE [LARGE SCALE GENOMIC DNA]</scope>
    <source>
        <strain evidence="2 3">LSU 92-RS-03</strain>
    </source>
</reference>
<sequence length="286" mass="31014">MPPATTDAQSYITSNWFASNFYASENLEFSQDPVDTNSTIVLRANYPAGSYAPVGAKNGGVKGGADFYSAPNGQTQYNTALLSYEVAFDSNFDWVKGGKLPGIYGGDPKEGCAGGEKATGNNCFSVRMMWREGGAGEAYAYIPTSDSLCSSNQVICNSDYGTSFSRGVIHFSTMKWTRIEMYVKANSGSDSNGILQVWQDNSLVINRQDIQFRANQSLGISNWMFSTFFGGGSSSYATPVNTSTYYRNFEFSTGNTPGPVGASAVLQRSSLPYYVVFLVLLYHCAL</sequence>
<dbReference type="Proteomes" id="UP000253551">
    <property type="component" value="Unassembled WGS sequence"/>
</dbReference>
<name>A0A367KM48_RHIST</name>
<dbReference type="Gene3D" id="2.60.120.200">
    <property type="match status" value="1"/>
</dbReference>
<organism evidence="2 3">
    <name type="scientific">Rhizopus stolonifer</name>
    <name type="common">Rhizopus nigricans</name>
    <dbReference type="NCBI Taxonomy" id="4846"/>
    <lineage>
        <taxon>Eukaryota</taxon>
        <taxon>Fungi</taxon>
        <taxon>Fungi incertae sedis</taxon>
        <taxon>Mucoromycota</taxon>
        <taxon>Mucoromycotina</taxon>
        <taxon>Mucoromycetes</taxon>
        <taxon>Mucorales</taxon>
        <taxon>Mucorineae</taxon>
        <taxon>Rhizopodaceae</taxon>
        <taxon>Rhizopus</taxon>
    </lineage>
</organism>
<keyword evidence="3" id="KW-1185">Reference proteome</keyword>
<evidence type="ECO:0000313" key="2">
    <source>
        <dbReference type="EMBL" id="RCI03231.1"/>
    </source>
</evidence>
<gene>
    <name evidence="2" type="ORF">CU098_011886</name>
</gene>
<accession>A0A367KM48</accession>
<protein>
    <recommendedName>
        <fullName evidence="1">Polysaccharide lyase 14 domain-containing protein</fullName>
    </recommendedName>
</protein>
<dbReference type="OrthoDB" id="2395160at2759"/>
<dbReference type="Pfam" id="PF21294">
    <property type="entry name" value="Polysacc_lyase_14"/>
    <property type="match status" value="1"/>
</dbReference>
<evidence type="ECO:0000259" key="1">
    <source>
        <dbReference type="Pfam" id="PF21294"/>
    </source>
</evidence>
<dbReference type="InterPro" id="IPR048958">
    <property type="entry name" value="Polysacc_lyase_14"/>
</dbReference>
<proteinExistence type="predicted"/>